<evidence type="ECO:0000313" key="2">
    <source>
        <dbReference type="Proteomes" id="UP000229176"/>
    </source>
</evidence>
<reference evidence="1 2" key="1">
    <citation type="submission" date="2017-09" db="EMBL/GenBank/DDBJ databases">
        <title>Depth-based differentiation of microbial function through sediment-hosted aquifers and enrichment of novel symbionts in the deep terrestrial subsurface.</title>
        <authorList>
            <person name="Probst A.J."/>
            <person name="Ladd B."/>
            <person name="Jarett J.K."/>
            <person name="Geller-Mcgrath D.E."/>
            <person name="Sieber C.M."/>
            <person name="Emerson J.B."/>
            <person name="Anantharaman K."/>
            <person name="Thomas B.C."/>
            <person name="Malmstrom R."/>
            <person name="Stieglmeier M."/>
            <person name="Klingl A."/>
            <person name="Woyke T."/>
            <person name="Ryan C.M."/>
            <person name="Banfield J.F."/>
        </authorList>
    </citation>
    <scope>NUCLEOTIDE SEQUENCE [LARGE SCALE GENOMIC DNA]</scope>
    <source>
        <strain evidence="1">CG22_combo_CG10-13_8_21_14_all_32_8</strain>
    </source>
</reference>
<dbReference type="AlphaFoldDB" id="A0A2H0CGW4"/>
<accession>A0A2H0CGW4</accession>
<name>A0A2H0CGW4_9BACT</name>
<sequence length="168" mass="19413">MSQDLKLMSFEELQKKIASLKENRGVDLSTEEDLSIAVMNLISLEEHFFFSGAKTGKDEYYEMLSEVREMRKVLLARMIDKTEAESWCISKHLLGTTMRLMEVGTKLQGDGKIEEAKQLFTFAYKDYNLFFGLRLKIINIPDVKNSLEKEKPMTFDDIMGKLVDCCDE</sequence>
<protein>
    <submittedName>
        <fullName evidence="1">Uncharacterized protein</fullName>
    </submittedName>
</protein>
<evidence type="ECO:0000313" key="1">
    <source>
        <dbReference type="EMBL" id="PIP69175.1"/>
    </source>
</evidence>
<dbReference type="Proteomes" id="UP000229176">
    <property type="component" value="Unassembled WGS sequence"/>
</dbReference>
<proteinExistence type="predicted"/>
<dbReference type="EMBL" id="PCTI01000010">
    <property type="protein sequence ID" value="PIP69175.1"/>
    <property type="molecule type" value="Genomic_DNA"/>
</dbReference>
<comment type="caution">
    <text evidence="1">The sequence shown here is derived from an EMBL/GenBank/DDBJ whole genome shotgun (WGS) entry which is preliminary data.</text>
</comment>
<organism evidence="1 2">
    <name type="scientific">Candidatus Nomurabacteria bacterium CG22_combo_CG10-13_8_21_14_all_32_8</name>
    <dbReference type="NCBI Taxonomy" id="1974732"/>
    <lineage>
        <taxon>Bacteria</taxon>
        <taxon>Candidatus Nomuraibacteriota</taxon>
    </lineage>
</organism>
<gene>
    <name evidence="1" type="ORF">COW91_00760</name>
</gene>